<evidence type="ECO:0000256" key="1">
    <source>
        <dbReference type="ARBA" id="ARBA00001286"/>
    </source>
</evidence>
<dbReference type="Gene3D" id="1.10.10.10">
    <property type="entry name" value="Winged helix-like DNA-binding domain superfamily/Winged helix DNA-binding domain"/>
    <property type="match status" value="1"/>
</dbReference>
<feature type="domain" description="Methylated-DNA-[protein]-cysteine S-methyltransferase DNA binding" evidence="9">
    <location>
        <begin position="76"/>
        <end position="155"/>
    </location>
</feature>
<comment type="caution">
    <text evidence="11">The sequence shown here is derived from an EMBL/GenBank/DDBJ whole genome shotgun (WGS) entry which is preliminary data.</text>
</comment>
<keyword evidence="4 8" id="KW-0808">Transferase</keyword>
<evidence type="ECO:0000259" key="10">
    <source>
        <dbReference type="Pfam" id="PF02870"/>
    </source>
</evidence>
<dbReference type="EMBL" id="BAABKQ010000001">
    <property type="protein sequence ID" value="GAA4803280.1"/>
    <property type="molecule type" value="Genomic_DNA"/>
</dbReference>
<evidence type="ECO:0000256" key="6">
    <source>
        <dbReference type="ARBA" id="ARBA00023204"/>
    </source>
</evidence>
<comment type="function">
    <text evidence="8">Involved in the cellular defense against the biological effects of O6-methylguanine (O6-MeG) and O4-methylthymine (O4-MeT) in DNA. Repairs the methylated nucleobase in DNA by stoichiometrically transferring the methyl group to a cysteine residue in the enzyme. This is a suicide reaction: the enzyme is irreversibly inactivated.</text>
</comment>
<comment type="miscellaneous">
    <text evidence="8">This enzyme catalyzes only one turnover and therefore is not strictly catalytic. According to one definition, an enzyme is a biocatalyst that acts repeatedly and over many reaction cycles.</text>
</comment>
<evidence type="ECO:0000256" key="4">
    <source>
        <dbReference type="ARBA" id="ARBA00022679"/>
    </source>
</evidence>
<comment type="catalytic activity">
    <reaction evidence="1 8">
        <text>a 4-O-methyl-thymidine in DNA + L-cysteinyl-[protein] = a thymidine in DNA + S-methyl-L-cysteinyl-[protein]</text>
        <dbReference type="Rhea" id="RHEA:53428"/>
        <dbReference type="Rhea" id="RHEA-COMP:10131"/>
        <dbReference type="Rhea" id="RHEA-COMP:10132"/>
        <dbReference type="Rhea" id="RHEA-COMP:13555"/>
        <dbReference type="Rhea" id="RHEA-COMP:13556"/>
        <dbReference type="ChEBI" id="CHEBI:29950"/>
        <dbReference type="ChEBI" id="CHEBI:82612"/>
        <dbReference type="ChEBI" id="CHEBI:137386"/>
        <dbReference type="ChEBI" id="CHEBI:137387"/>
        <dbReference type="EC" id="2.1.1.63"/>
    </reaction>
</comment>
<evidence type="ECO:0000256" key="2">
    <source>
        <dbReference type="ARBA" id="ARBA00022490"/>
    </source>
</evidence>
<dbReference type="InterPro" id="IPR023546">
    <property type="entry name" value="MGMT"/>
</dbReference>
<reference evidence="12" key="1">
    <citation type="journal article" date="2019" name="Int. J. Syst. Evol. Microbiol.">
        <title>The Global Catalogue of Microorganisms (GCM) 10K type strain sequencing project: providing services to taxonomists for standard genome sequencing and annotation.</title>
        <authorList>
            <consortium name="The Broad Institute Genomics Platform"/>
            <consortium name="The Broad Institute Genome Sequencing Center for Infectious Disease"/>
            <person name="Wu L."/>
            <person name="Ma J."/>
        </authorList>
    </citation>
    <scope>NUCLEOTIDE SEQUENCE [LARGE SCALE GENOMIC DNA]</scope>
    <source>
        <strain evidence="12">JCM 18542</strain>
    </source>
</reference>
<dbReference type="Pfam" id="PF02870">
    <property type="entry name" value="Methyltransf_1N"/>
    <property type="match status" value="1"/>
</dbReference>
<dbReference type="InterPro" id="IPR014048">
    <property type="entry name" value="MethylDNA_cys_MeTrfase_DNA-bd"/>
</dbReference>
<dbReference type="InterPro" id="IPR001497">
    <property type="entry name" value="MethylDNA_cys_MeTrfase_AS"/>
</dbReference>
<accession>A0ABP9C0P8</accession>
<keyword evidence="5 8" id="KW-0227">DNA damage</keyword>
<evidence type="ECO:0000313" key="12">
    <source>
        <dbReference type="Proteomes" id="UP001500839"/>
    </source>
</evidence>
<dbReference type="InterPro" id="IPR036388">
    <property type="entry name" value="WH-like_DNA-bd_sf"/>
</dbReference>
<evidence type="ECO:0000256" key="5">
    <source>
        <dbReference type="ARBA" id="ARBA00022763"/>
    </source>
</evidence>
<keyword evidence="3 8" id="KW-0489">Methyltransferase</keyword>
<dbReference type="PANTHER" id="PTHR10815">
    <property type="entry name" value="METHYLATED-DNA--PROTEIN-CYSTEINE METHYLTRANSFERASE"/>
    <property type="match status" value="1"/>
</dbReference>
<dbReference type="PANTHER" id="PTHR10815:SF5">
    <property type="entry name" value="METHYLATED-DNA--PROTEIN-CYSTEINE METHYLTRANSFERASE"/>
    <property type="match status" value="1"/>
</dbReference>
<evidence type="ECO:0000256" key="8">
    <source>
        <dbReference type="HAMAP-Rule" id="MF_00772"/>
    </source>
</evidence>
<gene>
    <name evidence="11" type="ORF">GCM10023353_01860</name>
</gene>
<sequence>MRTHTVIDSPIGPLTLVGDDDVLCGLYMQTRRHPPAADALGEHVHGALAETTEQLGEYFAGERDRFTLPLAPHGTPFQLSVWDRLRAIPYGRTRSYADVAAQLGRPSAVRAVAAANGRNPISIIVPCHRVIGSDGRLVGYGGGLARKEFLLSLEAGGGQDALF</sequence>
<dbReference type="SUPFAM" id="SSF53155">
    <property type="entry name" value="Methylated DNA-protein cysteine methyltransferase domain"/>
    <property type="match status" value="1"/>
</dbReference>
<keyword evidence="2 8" id="KW-0963">Cytoplasm</keyword>
<dbReference type="InterPro" id="IPR036631">
    <property type="entry name" value="MGMT_N_sf"/>
</dbReference>
<dbReference type="HAMAP" id="MF_00772">
    <property type="entry name" value="OGT"/>
    <property type="match status" value="1"/>
</dbReference>
<dbReference type="InterPro" id="IPR008332">
    <property type="entry name" value="MethylG_MeTrfase_N"/>
</dbReference>
<dbReference type="CDD" id="cd06445">
    <property type="entry name" value="ATase"/>
    <property type="match status" value="1"/>
</dbReference>
<dbReference type="PROSITE" id="PS00374">
    <property type="entry name" value="MGMT"/>
    <property type="match status" value="1"/>
</dbReference>
<comment type="catalytic activity">
    <reaction evidence="7 8">
        <text>a 6-O-methyl-2'-deoxyguanosine in DNA + L-cysteinyl-[protein] = S-methyl-L-cysteinyl-[protein] + a 2'-deoxyguanosine in DNA</text>
        <dbReference type="Rhea" id="RHEA:24000"/>
        <dbReference type="Rhea" id="RHEA-COMP:10131"/>
        <dbReference type="Rhea" id="RHEA-COMP:10132"/>
        <dbReference type="Rhea" id="RHEA-COMP:11367"/>
        <dbReference type="Rhea" id="RHEA-COMP:11368"/>
        <dbReference type="ChEBI" id="CHEBI:29950"/>
        <dbReference type="ChEBI" id="CHEBI:82612"/>
        <dbReference type="ChEBI" id="CHEBI:85445"/>
        <dbReference type="ChEBI" id="CHEBI:85448"/>
        <dbReference type="EC" id="2.1.1.63"/>
    </reaction>
</comment>
<dbReference type="EC" id="2.1.1.63" evidence="8"/>
<dbReference type="RefSeq" id="WP_307810843.1">
    <property type="nucleotide sequence ID" value="NZ_BAABKQ010000001.1"/>
</dbReference>
<evidence type="ECO:0000313" key="11">
    <source>
        <dbReference type="EMBL" id="GAA4803280.1"/>
    </source>
</evidence>
<dbReference type="NCBIfam" id="TIGR00589">
    <property type="entry name" value="ogt"/>
    <property type="match status" value="1"/>
</dbReference>
<feature type="domain" description="Methylguanine DNA methyltransferase ribonuclease-like" evidence="10">
    <location>
        <begin position="4"/>
        <end position="72"/>
    </location>
</feature>
<evidence type="ECO:0000256" key="3">
    <source>
        <dbReference type="ARBA" id="ARBA00022603"/>
    </source>
</evidence>
<feature type="active site" description="Nucleophile; methyl group acceptor" evidence="8">
    <location>
        <position position="127"/>
    </location>
</feature>
<comment type="similarity">
    <text evidence="8">Belongs to the MGMT family.</text>
</comment>
<keyword evidence="12" id="KW-1185">Reference proteome</keyword>
<dbReference type="InterPro" id="IPR036217">
    <property type="entry name" value="MethylDNA_cys_MeTrfase_DNAb"/>
</dbReference>
<keyword evidence="6 8" id="KW-0234">DNA repair</keyword>
<protein>
    <recommendedName>
        <fullName evidence="8">Methylated-DNA--protein-cysteine methyltransferase</fullName>
        <ecNumber evidence="8">2.1.1.63</ecNumber>
    </recommendedName>
    <alternativeName>
        <fullName evidence="8">6-O-methylguanine-DNA methyltransferase</fullName>
        <shortName evidence="8">MGMT</shortName>
    </alternativeName>
    <alternativeName>
        <fullName evidence="8">O-6-methylguanine-DNA-alkyltransferase</fullName>
    </alternativeName>
</protein>
<evidence type="ECO:0000259" key="9">
    <source>
        <dbReference type="Pfam" id="PF01035"/>
    </source>
</evidence>
<dbReference type="Proteomes" id="UP001500839">
    <property type="component" value="Unassembled WGS sequence"/>
</dbReference>
<comment type="subcellular location">
    <subcellularLocation>
        <location evidence="8">Cytoplasm</location>
    </subcellularLocation>
</comment>
<dbReference type="Gene3D" id="3.30.160.70">
    <property type="entry name" value="Methylated DNA-protein cysteine methyltransferase domain"/>
    <property type="match status" value="1"/>
</dbReference>
<organism evidence="11 12">
    <name type="scientific">Tomitella cavernea</name>
    <dbReference type="NCBI Taxonomy" id="1387982"/>
    <lineage>
        <taxon>Bacteria</taxon>
        <taxon>Bacillati</taxon>
        <taxon>Actinomycetota</taxon>
        <taxon>Actinomycetes</taxon>
        <taxon>Mycobacteriales</taxon>
        <taxon>Tomitella</taxon>
    </lineage>
</organism>
<dbReference type="Pfam" id="PF01035">
    <property type="entry name" value="DNA_binding_1"/>
    <property type="match status" value="1"/>
</dbReference>
<evidence type="ECO:0000256" key="7">
    <source>
        <dbReference type="ARBA" id="ARBA00049348"/>
    </source>
</evidence>
<proteinExistence type="inferred from homology"/>
<dbReference type="SUPFAM" id="SSF46767">
    <property type="entry name" value="Methylated DNA-protein cysteine methyltransferase, C-terminal domain"/>
    <property type="match status" value="1"/>
</dbReference>
<name>A0ABP9C0P8_9ACTN</name>